<gene>
    <name evidence="1" type="ORF">MNBD_ALPHA09-1017</name>
</gene>
<sequence>MRLMRATLVFLAGGLMSVSAYAAEIGQFTDWTAHAVDSAQGKVCYIVSVPKKKQPSNVNRDDVFFYVTTWAGQTGVAEPSVVTGYPYQPGSTTTISIGANTASMFTKGDSAWVADRASEAKLIAAMKAGSTMIVKGTSTRGTVTTDTYSLSGVTAGLKALAKACG</sequence>
<protein>
    <recommendedName>
        <fullName evidence="2">Mlr4354 like protein</fullName>
    </recommendedName>
</protein>
<evidence type="ECO:0008006" key="2">
    <source>
        <dbReference type="Google" id="ProtNLM"/>
    </source>
</evidence>
<evidence type="ECO:0000313" key="1">
    <source>
        <dbReference type="EMBL" id="VAW10957.1"/>
    </source>
</evidence>
<dbReference type="InterPro" id="IPR010642">
    <property type="entry name" value="Invasion_prot_B"/>
</dbReference>
<dbReference type="Pfam" id="PF06776">
    <property type="entry name" value="IalB"/>
    <property type="match status" value="1"/>
</dbReference>
<proteinExistence type="predicted"/>
<reference evidence="1" key="1">
    <citation type="submission" date="2018-06" db="EMBL/GenBank/DDBJ databases">
        <authorList>
            <person name="Zhirakovskaya E."/>
        </authorList>
    </citation>
    <scope>NUCLEOTIDE SEQUENCE</scope>
</reference>
<organism evidence="1">
    <name type="scientific">hydrothermal vent metagenome</name>
    <dbReference type="NCBI Taxonomy" id="652676"/>
    <lineage>
        <taxon>unclassified sequences</taxon>
        <taxon>metagenomes</taxon>
        <taxon>ecological metagenomes</taxon>
    </lineage>
</organism>
<dbReference type="InterPro" id="IPR038696">
    <property type="entry name" value="IalB_sf"/>
</dbReference>
<dbReference type="EMBL" id="UOEM01000023">
    <property type="protein sequence ID" value="VAW10957.1"/>
    <property type="molecule type" value="Genomic_DNA"/>
</dbReference>
<dbReference type="Gene3D" id="2.60.40.1880">
    <property type="entry name" value="Invasion associated locus B (IalB) protein"/>
    <property type="match status" value="1"/>
</dbReference>
<dbReference type="AlphaFoldDB" id="A0A3B0TC58"/>
<name>A0A3B0TC58_9ZZZZ</name>
<accession>A0A3B0TC58</accession>